<dbReference type="AlphaFoldDB" id="A0AAE0S539"/>
<feature type="signal peptide" evidence="1">
    <location>
        <begin position="1"/>
        <end position="20"/>
    </location>
</feature>
<reference evidence="2" key="3">
    <citation type="submission" date="2023-05" db="EMBL/GenBank/DDBJ databases">
        <authorList>
            <person name="Smith C.H."/>
        </authorList>
    </citation>
    <scope>NUCLEOTIDE SEQUENCE</scope>
    <source>
        <strain evidence="2">CHS0354</strain>
        <tissue evidence="2">Mantle</tissue>
    </source>
</reference>
<proteinExistence type="predicted"/>
<feature type="chain" id="PRO_5042266621" evidence="1">
    <location>
        <begin position="21"/>
        <end position="108"/>
    </location>
</feature>
<keyword evidence="1" id="KW-0732">Signal</keyword>
<dbReference type="EMBL" id="JAEAOA010000334">
    <property type="protein sequence ID" value="KAK3585363.1"/>
    <property type="molecule type" value="Genomic_DNA"/>
</dbReference>
<dbReference type="Gene3D" id="2.20.100.10">
    <property type="entry name" value="Thrombospondin type-1 (TSP1) repeat"/>
    <property type="match status" value="1"/>
</dbReference>
<sequence>MHLLHITVYLVVFCRTLASANYPVGTFDTWSAWDRCSVSCGGGIQKIQQSLCCPPDAQGQWIDCRATYNITEKFNLEEKSCNQICAHGTYIAGRCSCDPGYNDMCCLT</sequence>
<name>A0AAE0S539_9BIVA</name>
<evidence type="ECO:0000256" key="1">
    <source>
        <dbReference type="SAM" id="SignalP"/>
    </source>
</evidence>
<accession>A0AAE0S539</accession>
<feature type="non-terminal residue" evidence="2">
    <location>
        <position position="108"/>
    </location>
</feature>
<dbReference type="InterPro" id="IPR036383">
    <property type="entry name" value="TSP1_rpt_sf"/>
</dbReference>
<gene>
    <name evidence="2" type="ORF">CHS0354_004636</name>
</gene>
<protein>
    <submittedName>
        <fullName evidence="2">Uncharacterized protein</fullName>
    </submittedName>
</protein>
<dbReference type="Proteomes" id="UP001195483">
    <property type="component" value="Unassembled WGS sequence"/>
</dbReference>
<evidence type="ECO:0000313" key="2">
    <source>
        <dbReference type="EMBL" id="KAK3585363.1"/>
    </source>
</evidence>
<organism evidence="2 3">
    <name type="scientific">Potamilus streckersoni</name>
    <dbReference type="NCBI Taxonomy" id="2493646"/>
    <lineage>
        <taxon>Eukaryota</taxon>
        <taxon>Metazoa</taxon>
        <taxon>Spiralia</taxon>
        <taxon>Lophotrochozoa</taxon>
        <taxon>Mollusca</taxon>
        <taxon>Bivalvia</taxon>
        <taxon>Autobranchia</taxon>
        <taxon>Heteroconchia</taxon>
        <taxon>Palaeoheterodonta</taxon>
        <taxon>Unionida</taxon>
        <taxon>Unionoidea</taxon>
        <taxon>Unionidae</taxon>
        <taxon>Ambleminae</taxon>
        <taxon>Lampsilini</taxon>
        <taxon>Potamilus</taxon>
    </lineage>
</organism>
<keyword evidence="3" id="KW-1185">Reference proteome</keyword>
<reference evidence="2" key="1">
    <citation type="journal article" date="2021" name="Genome Biol. Evol.">
        <title>A High-Quality Reference Genome for a Parasitic Bivalve with Doubly Uniparental Inheritance (Bivalvia: Unionida).</title>
        <authorList>
            <person name="Smith C.H."/>
        </authorList>
    </citation>
    <scope>NUCLEOTIDE SEQUENCE</scope>
    <source>
        <strain evidence="2">CHS0354</strain>
    </source>
</reference>
<evidence type="ECO:0000313" key="3">
    <source>
        <dbReference type="Proteomes" id="UP001195483"/>
    </source>
</evidence>
<comment type="caution">
    <text evidence="2">The sequence shown here is derived from an EMBL/GenBank/DDBJ whole genome shotgun (WGS) entry which is preliminary data.</text>
</comment>
<reference evidence="2" key="2">
    <citation type="journal article" date="2021" name="Genome Biol. Evol.">
        <title>Developing a high-quality reference genome for a parasitic bivalve with doubly uniparental inheritance (Bivalvia: Unionida).</title>
        <authorList>
            <person name="Smith C.H."/>
        </authorList>
    </citation>
    <scope>NUCLEOTIDE SEQUENCE</scope>
    <source>
        <strain evidence="2">CHS0354</strain>
        <tissue evidence="2">Mantle</tissue>
    </source>
</reference>